<evidence type="ECO:0000313" key="1">
    <source>
        <dbReference type="EMBL" id="MCP9270970.1"/>
    </source>
</evidence>
<reference evidence="1 2" key="1">
    <citation type="submission" date="2022-06" db="EMBL/GenBank/DDBJ databases">
        <title>Mycolicibacterium sp. CAU 1645 isolated from seawater.</title>
        <authorList>
            <person name="Kim W."/>
        </authorList>
    </citation>
    <scope>NUCLEOTIDE SEQUENCE [LARGE SCALE GENOMIC DNA]</scope>
    <source>
        <strain evidence="1 2">CAU 1645</strain>
    </source>
</reference>
<name>A0ABT1LVP6_9MYCO</name>
<dbReference type="InterPro" id="IPR000415">
    <property type="entry name" value="Nitroreductase-like"/>
</dbReference>
<dbReference type="RefSeq" id="WP_255057945.1">
    <property type="nucleotide sequence ID" value="NZ_JANDBD010000001.1"/>
</dbReference>
<comment type="caution">
    <text evidence="1">The sequence shown here is derived from an EMBL/GenBank/DDBJ whole genome shotgun (WGS) entry which is preliminary data.</text>
</comment>
<proteinExistence type="predicted"/>
<gene>
    <name evidence="1" type="ORF">NM203_02080</name>
</gene>
<dbReference type="SUPFAM" id="SSF55469">
    <property type="entry name" value="FMN-dependent nitroreductase-like"/>
    <property type="match status" value="2"/>
</dbReference>
<dbReference type="InterPro" id="IPR050627">
    <property type="entry name" value="Nitroreductase/BluB"/>
</dbReference>
<accession>A0ABT1LVP6</accession>
<dbReference type="EMBL" id="JANDBD010000001">
    <property type="protein sequence ID" value="MCP9270970.1"/>
    <property type="molecule type" value="Genomic_DNA"/>
</dbReference>
<protein>
    <submittedName>
        <fullName evidence="1">NAD(P)H nitroreductase</fullName>
    </submittedName>
</protein>
<keyword evidence="2" id="KW-1185">Reference proteome</keyword>
<organism evidence="1 2">
    <name type="scientific">Mycolicibacterium arenosum</name>
    <dbReference type="NCBI Taxonomy" id="2952157"/>
    <lineage>
        <taxon>Bacteria</taxon>
        <taxon>Bacillati</taxon>
        <taxon>Actinomycetota</taxon>
        <taxon>Actinomycetes</taxon>
        <taxon>Mycobacteriales</taxon>
        <taxon>Mycobacteriaceae</taxon>
        <taxon>Mycolicibacterium</taxon>
    </lineage>
</organism>
<dbReference type="NCBIfam" id="NF047509">
    <property type="entry name" value="Rv3131_FMN_oxido"/>
    <property type="match status" value="1"/>
</dbReference>
<dbReference type="Proteomes" id="UP001651690">
    <property type="component" value="Unassembled WGS sequence"/>
</dbReference>
<dbReference type="Gene3D" id="3.40.109.10">
    <property type="entry name" value="NADH Oxidase"/>
    <property type="match status" value="2"/>
</dbReference>
<sequence>MPKTMISPKVIEDAVHLACRAPSYHNTQPWRWVVEAGELHLYVDADRVVATDHGGRQALISCGAALDHLRVAMAAAGHRAHIAYYPNPNDHKHIASISFVAIDFVTSGHRRRADAILSRRTDRLPFAAPEDWEGFELMMREAVGAIGDVAAVDVIDDRGRSELAEAASLSEALRLYDSGYHAEMNWWTAPYEVSDGIPHSALVSAAESDRVDVGRSFPVTHNEERRVGVGDDRSTILVISALDDVRRDILGCGETLSAVLLEATMAGLATCTLTNLTEVAATRDIVAEVTGRPLPQVLVRVGTAPALETTPAPTPRRPLSEVLTFSVA</sequence>
<dbReference type="PANTHER" id="PTHR23026:SF123">
    <property type="entry name" value="NAD(P)H NITROREDUCTASE RV3131-RELATED"/>
    <property type="match status" value="1"/>
</dbReference>
<evidence type="ECO:0000313" key="2">
    <source>
        <dbReference type="Proteomes" id="UP001651690"/>
    </source>
</evidence>
<dbReference type="PANTHER" id="PTHR23026">
    <property type="entry name" value="NADPH NITROREDUCTASE"/>
    <property type="match status" value="1"/>
</dbReference>